<feature type="domain" description="Tyr recombinase" evidence="2">
    <location>
        <begin position="28"/>
        <end position="232"/>
    </location>
</feature>
<organism evidence="3 4">
    <name type="scientific">Ruminococcus flavefaciens</name>
    <dbReference type="NCBI Taxonomy" id="1265"/>
    <lineage>
        <taxon>Bacteria</taxon>
        <taxon>Bacillati</taxon>
        <taxon>Bacillota</taxon>
        <taxon>Clostridia</taxon>
        <taxon>Eubacteriales</taxon>
        <taxon>Oscillospiraceae</taxon>
        <taxon>Ruminococcus</taxon>
    </lineage>
</organism>
<dbReference type="Gene3D" id="1.10.443.10">
    <property type="entry name" value="Intergrase catalytic core"/>
    <property type="match status" value="1"/>
</dbReference>
<proteinExistence type="predicted"/>
<dbReference type="EMBL" id="FRCT01000007">
    <property type="protein sequence ID" value="SHM59868.1"/>
    <property type="molecule type" value="Genomic_DNA"/>
</dbReference>
<dbReference type="PANTHER" id="PTHR30349:SF64">
    <property type="entry name" value="PROPHAGE INTEGRASE INTD-RELATED"/>
    <property type="match status" value="1"/>
</dbReference>
<dbReference type="RefSeq" id="WP_072950832.1">
    <property type="nucleotide sequence ID" value="NZ_FRCT01000007.1"/>
</dbReference>
<dbReference type="AlphaFoldDB" id="A0A1M7K3N4"/>
<dbReference type="SUPFAM" id="SSF56349">
    <property type="entry name" value="DNA breaking-rejoining enzymes"/>
    <property type="match status" value="1"/>
</dbReference>
<gene>
    <name evidence="3" type="ORF">SAMN04487860_10787</name>
</gene>
<dbReference type="Pfam" id="PF00589">
    <property type="entry name" value="Phage_integrase"/>
    <property type="match status" value="1"/>
</dbReference>
<dbReference type="InterPro" id="IPR011010">
    <property type="entry name" value="DNA_brk_join_enz"/>
</dbReference>
<dbReference type="GO" id="GO:0015074">
    <property type="term" value="P:DNA integration"/>
    <property type="evidence" value="ECO:0007669"/>
    <property type="project" value="InterPro"/>
</dbReference>
<dbReference type="InterPro" id="IPR050090">
    <property type="entry name" value="Tyrosine_recombinase_XerCD"/>
</dbReference>
<dbReference type="GO" id="GO:0003677">
    <property type="term" value="F:DNA binding"/>
    <property type="evidence" value="ECO:0007669"/>
    <property type="project" value="InterPro"/>
</dbReference>
<keyword evidence="1" id="KW-0233">DNA recombination</keyword>
<dbReference type="OrthoDB" id="9785687at2"/>
<evidence type="ECO:0000259" key="2">
    <source>
        <dbReference type="PROSITE" id="PS51898"/>
    </source>
</evidence>
<protein>
    <submittedName>
        <fullName evidence="3">Phage integrase family protein</fullName>
    </submittedName>
</protein>
<name>A0A1M7K3N4_RUMFL</name>
<dbReference type="GO" id="GO:0006310">
    <property type="term" value="P:DNA recombination"/>
    <property type="evidence" value="ECO:0007669"/>
    <property type="project" value="UniProtKB-KW"/>
</dbReference>
<accession>A0A1M7K3N4</accession>
<dbReference type="PROSITE" id="PS51898">
    <property type="entry name" value="TYR_RECOMBINASE"/>
    <property type="match status" value="1"/>
</dbReference>
<evidence type="ECO:0000313" key="4">
    <source>
        <dbReference type="Proteomes" id="UP000184394"/>
    </source>
</evidence>
<evidence type="ECO:0000256" key="1">
    <source>
        <dbReference type="ARBA" id="ARBA00023172"/>
    </source>
</evidence>
<evidence type="ECO:0000313" key="3">
    <source>
        <dbReference type="EMBL" id="SHM59868.1"/>
    </source>
</evidence>
<dbReference type="InterPro" id="IPR002104">
    <property type="entry name" value="Integrase_catalytic"/>
</dbReference>
<dbReference type="InterPro" id="IPR013762">
    <property type="entry name" value="Integrase-like_cat_sf"/>
</dbReference>
<reference evidence="3 4" key="1">
    <citation type="submission" date="2016-11" db="EMBL/GenBank/DDBJ databases">
        <authorList>
            <person name="Jaros S."/>
            <person name="Januszkiewicz K."/>
            <person name="Wedrychowicz H."/>
        </authorList>
    </citation>
    <scope>NUCLEOTIDE SEQUENCE [LARGE SCALE GENOMIC DNA]</scope>
    <source>
        <strain evidence="3 4">Y1</strain>
    </source>
</reference>
<dbReference type="PANTHER" id="PTHR30349">
    <property type="entry name" value="PHAGE INTEGRASE-RELATED"/>
    <property type="match status" value="1"/>
</dbReference>
<dbReference type="Proteomes" id="UP000184394">
    <property type="component" value="Unassembled WGS sequence"/>
</dbReference>
<dbReference type="CDD" id="cd01189">
    <property type="entry name" value="INT_ICEBs1_C_like"/>
    <property type="match status" value="1"/>
</dbReference>
<sequence>MQLRVNRQLPYNVAESVIIPKNLQRENSDVQCFTDDEVDKIVKESVRCYKNGRRIYRLGEIAIFIVNTGLRIGEALALEWSDINFKKKTLKVRKNMVYVKSRSDNGKAYQYIKQKSTKTKNGSRVVPLNSTAIRALISLKGINGKTPYVFATSNGNRVTPRNIDRMFRSILRGCNIKETGIHTLRHTFASRLFAKGVDVKIVSELLGHSDVGITYDTYIHLIQEQRIVAVDVLENVL</sequence>